<protein>
    <recommendedName>
        <fullName evidence="10">Purine nucleoside phosphorylase</fullName>
    </recommendedName>
</protein>
<reference evidence="12" key="1">
    <citation type="journal article" date="2014" name="Environ. Microbiol.">
        <title>Comparative genomics of the marine bacterial genus Glaciecola reveals the high degree of genomic diversity and genomic characteristic for cold adaptation.</title>
        <authorList>
            <person name="Qin Q.L."/>
            <person name="Xie B.B."/>
            <person name="Yu Y."/>
            <person name="Shu Y.L."/>
            <person name="Rong J.C."/>
            <person name="Zhang Y.J."/>
            <person name="Zhao D.L."/>
            <person name="Chen X.L."/>
            <person name="Zhang X.Y."/>
            <person name="Chen B."/>
            <person name="Zhou B.C."/>
            <person name="Zhang Y.Z."/>
        </authorList>
    </citation>
    <scope>NUCLEOTIDE SEQUENCE [LARGE SCALE GENOMIC DNA]</scope>
    <source>
        <strain evidence="12">ACAM 615</strain>
    </source>
</reference>
<keyword evidence="3" id="KW-0808">Transferase</keyword>
<name>K6ZET0_9ALTE</name>
<dbReference type="GO" id="GO:0016787">
    <property type="term" value="F:hydrolase activity"/>
    <property type="evidence" value="ECO:0007669"/>
    <property type="project" value="UniProtKB-KW"/>
</dbReference>
<keyword evidence="5" id="KW-0378">Hydrolase</keyword>
<comment type="catalytic activity">
    <reaction evidence="8">
        <text>adenosine + phosphate = alpha-D-ribose 1-phosphate + adenine</text>
        <dbReference type="Rhea" id="RHEA:27642"/>
        <dbReference type="ChEBI" id="CHEBI:16335"/>
        <dbReference type="ChEBI" id="CHEBI:16708"/>
        <dbReference type="ChEBI" id="CHEBI:43474"/>
        <dbReference type="ChEBI" id="CHEBI:57720"/>
        <dbReference type="EC" id="2.4.2.1"/>
    </reaction>
    <physiologicalReaction direction="left-to-right" evidence="8">
        <dbReference type="Rhea" id="RHEA:27643"/>
    </physiologicalReaction>
</comment>
<comment type="similarity">
    <text evidence="2 10">Belongs to the purine nucleoside phosphorylase YfiH/LACC1 family.</text>
</comment>
<proteinExistence type="inferred from homology"/>
<evidence type="ECO:0000256" key="10">
    <source>
        <dbReference type="RuleBase" id="RU361274"/>
    </source>
</evidence>
<sequence>MASLTFIQPKWPVNKRVFCASTTIDGGVSRDVFKSLNLGAHVGDDALCVEKNRQRLARQLKKNVPNMRSISWLNQTHGINVLRLTEPTIAGANEADAAYAQTPNLPCNVMTADCMALMIANSEGTEVAAIHAGWKGLLNGVIENTIAQFISSPHDIHVWFAPSISQQNFEVGVDVADLFCTFPSALKMSSSNNKMLLDLVAVADLKLDALGVLQRYYSNICTYSATNLFSHRRATHQGLSTCGRMTNLILIKDSHD</sequence>
<dbReference type="InterPro" id="IPR038371">
    <property type="entry name" value="Cu_polyphenol_OxRdtase_sf"/>
</dbReference>
<dbReference type="PANTHER" id="PTHR30616:SF2">
    <property type="entry name" value="PURINE NUCLEOSIDE PHOSPHORYLASE LACC1"/>
    <property type="match status" value="1"/>
</dbReference>
<dbReference type="InterPro" id="IPR011324">
    <property type="entry name" value="Cytotoxic_necrot_fac-like_cat"/>
</dbReference>
<dbReference type="NCBIfam" id="TIGR00726">
    <property type="entry name" value="peptidoglycan editing factor PgeF"/>
    <property type="match status" value="1"/>
</dbReference>
<evidence type="ECO:0000313" key="11">
    <source>
        <dbReference type="EMBL" id="GAC28847.1"/>
    </source>
</evidence>
<evidence type="ECO:0000256" key="5">
    <source>
        <dbReference type="ARBA" id="ARBA00022801"/>
    </source>
</evidence>
<evidence type="ECO:0000313" key="12">
    <source>
        <dbReference type="Proteomes" id="UP000006251"/>
    </source>
</evidence>
<dbReference type="Pfam" id="PF02578">
    <property type="entry name" value="Cu-oxidase_4"/>
    <property type="match status" value="1"/>
</dbReference>
<dbReference type="GO" id="GO:0017061">
    <property type="term" value="F:S-methyl-5-thioadenosine phosphorylase activity"/>
    <property type="evidence" value="ECO:0007669"/>
    <property type="project" value="UniProtKB-EC"/>
</dbReference>
<evidence type="ECO:0000256" key="9">
    <source>
        <dbReference type="ARBA" id="ARBA00049893"/>
    </source>
</evidence>
<organism evidence="11 12">
    <name type="scientific">Brumicola pallidula DSM 14239 = ACAM 615</name>
    <dbReference type="NCBI Taxonomy" id="1121922"/>
    <lineage>
        <taxon>Bacteria</taxon>
        <taxon>Pseudomonadati</taxon>
        <taxon>Pseudomonadota</taxon>
        <taxon>Gammaproteobacteria</taxon>
        <taxon>Alteromonadales</taxon>
        <taxon>Alteromonadaceae</taxon>
        <taxon>Brumicola</taxon>
    </lineage>
</organism>
<evidence type="ECO:0000256" key="1">
    <source>
        <dbReference type="ARBA" id="ARBA00000553"/>
    </source>
</evidence>
<dbReference type="Proteomes" id="UP000006251">
    <property type="component" value="Unassembled WGS sequence"/>
</dbReference>
<comment type="caution">
    <text evidence="11">The sequence shown here is derived from an EMBL/GenBank/DDBJ whole genome shotgun (WGS) entry which is preliminary data.</text>
</comment>
<evidence type="ECO:0000256" key="3">
    <source>
        <dbReference type="ARBA" id="ARBA00022679"/>
    </source>
</evidence>
<accession>K6ZET0</accession>
<dbReference type="STRING" id="1121922.GCA_000428905_01651"/>
<dbReference type="AlphaFoldDB" id="K6ZET0"/>
<evidence type="ECO:0000256" key="7">
    <source>
        <dbReference type="ARBA" id="ARBA00047989"/>
    </source>
</evidence>
<keyword evidence="12" id="KW-1185">Reference proteome</keyword>
<dbReference type="CDD" id="cd16833">
    <property type="entry name" value="YfiH"/>
    <property type="match status" value="1"/>
</dbReference>
<keyword evidence="4" id="KW-0479">Metal-binding</keyword>
<dbReference type="Gene3D" id="3.60.140.10">
    <property type="entry name" value="CNF1/YfiH-like putative cysteine hydrolases"/>
    <property type="match status" value="1"/>
</dbReference>
<dbReference type="PANTHER" id="PTHR30616">
    <property type="entry name" value="UNCHARACTERIZED PROTEIN YFIH"/>
    <property type="match status" value="1"/>
</dbReference>
<dbReference type="SUPFAM" id="SSF64438">
    <property type="entry name" value="CNF1/YfiH-like putative cysteine hydrolases"/>
    <property type="match status" value="1"/>
</dbReference>
<dbReference type="OrthoDB" id="4279at2"/>
<dbReference type="InterPro" id="IPR003730">
    <property type="entry name" value="Cu_polyphenol_OxRdtase"/>
</dbReference>
<comment type="catalytic activity">
    <reaction evidence="7">
        <text>adenosine + H2O + H(+) = inosine + NH4(+)</text>
        <dbReference type="Rhea" id="RHEA:24408"/>
        <dbReference type="ChEBI" id="CHEBI:15377"/>
        <dbReference type="ChEBI" id="CHEBI:15378"/>
        <dbReference type="ChEBI" id="CHEBI:16335"/>
        <dbReference type="ChEBI" id="CHEBI:17596"/>
        <dbReference type="ChEBI" id="CHEBI:28938"/>
        <dbReference type="EC" id="3.5.4.4"/>
    </reaction>
    <physiologicalReaction direction="left-to-right" evidence="7">
        <dbReference type="Rhea" id="RHEA:24409"/>
    </physiologicalReaction>
</comment>
<evidence type="ECO:0000256" key="2">
    <source>
        <dbReference type="ARBA" id="ARBA00007353"/>
    </source>
</evidence>
<comment type="catalytic activity">
    <reaction evidence="9">
        <text>S-methyl-5'-thioadenosine + phosphate = 5-(methylsulfanyl)-alpha-D-ribose 1-phosphate + adenine</text>
        <dbReference type="Rhea" id="RHEA:11852"/>
        <dbReference type="ChEBI" id="CHEBI:16708"/>
        <dbReference type="ChEBI" id="CHEBI:17509"/>
        <dbReference type="ChEBI" id="CHEBI:43474"/>
        <dbReference type="ChEBI" id="CHEBI:58533"/>
        <dbReference type="EC" id="2.4.2.28"/>
    </reaction>
    <physiologicalReaction direction="left-to-right" evidence="9">
        <dbReference type="Rhea" id="RHEA:11853"/>
    </physiologicalReaction>
</comment>
<evidence type="ECO:0000256" key="8">
    <source>
        <dbReference type="ARBA" id="ARBA00048968"/>
    </source>
</evidence>
<dbReference type="EMBL" id="BAEQ01000031">
    <property type="protein sequence ID" value="GAC28847.1"/>
    <property type="molecule type" value="Genomic_DNA"/>
</dbReference>
<keyword evidence="6" id="KW-0862">Zinc</keyword>
<gene>
    <name evidence="11" type="primary">yfiH</name>
    <name evidence="11" type="ORF">GPAL_1986</name>
</gene>
<evidence type="ECO:0000256" key="6">
    <source>
        <dbReference type="ARBA" id="ARBA00022833"/>
    </source>
</evidence>
<evidence type="ECO:0000256" key="4">
    <source>
        <dbReference type="ARBA" id="ARBA00022723"/>
    </source>
</evidence>
<dbReference type="GO" id="GO:0005507">
    <property type="term" value="F:copper ion binding"/>
    <property type="evidence" value="ECO:0007669"/>
    <property type="project" value="TreeGrafter"/>
</dbReference>
<comment type="catalytic activity">
    <reaction evidence="1">
        <text>inosine + phosphate = alpha-D-ribose 1-phosphate + hypoxanthine</text>
        <dbReference type="Rhea" id="RHEA:27646"/>
        <dbReference type="ChEBI" id="CHEBI:17368"/>
        <dbReference type="ChEBI" id="CHEBI:17596"/>
        <dbReference type="ChEBI" id="CHEBI:43474"/>
        <dbReference type="ChEBI" id="CHEBI:57720"/>
        <dbReference type="EC" id="2.4.2.1"/>
    </reaction>
    <physiologicalReaction direction="left-to-right" evidence="1">
        <dbReference type="Rhea" id="RHEA:27647"/>
    </physiologicalReaction>
</comment>
<dbReference type="RefSeq" id="WP_006011249.1">
    <property type="nucleotide sequence ID" value="NZ_BAEQ01000031.1"/>
</dbReference>